<dbReference type="PANTHER" id="PTHR13184:SF5">
    <property type="entry name" value="METHYLTRANSFERASE-LIKE PROTEIN 17, MITOCHONDRIAL"/>
    <property type="match status" value="1"/>
</dbReference>
<dbReference type="AlphaFoldDB" id="A0A0B1Q6B0"/>
<dbReference type="GO" id="GO:0015935">
    <property type="term" value="C:small ribosomal subunit"/>
    <property type="evidence" value="ECO:0007669"/>
    <property type="project" value="TreeGrafter"/>
</dbReference>
<proteinExistence type="predicted"/>
<dbReference type="SUPFAM" id="SSF53335">
    <property type="entry name" value="S-adenosyl-L-methionine-dependent methyltransferases"/>
    <property type="match status" value="1"/>
</dbReference>
<evidence type="ECO:0000256" key="1">
    <source>
        <dbReference type="ARBA" id="ARBA00022723"/>
    </source>
</evidence>
<dbReference type="STRING" id="370622.LA66_04695"/>
<evidence type="ECO:0000313" key="6">
    <source>
        <dbReference type="Proteomes" id="UP000030826"/>
    </source>
</evidence>
<keyword evidence="4" id="KW-0411">Iron-sulfur</keyword>
<reference evidence="5 6" key="1">
    <citation type="submission" date="2014-09" db="EMBL/GenBank/DDBJ databases">
        <title>Isolation and characterization of Aurantimonas altamirensis ON-56566 from clinical sample following a dog bite.</title>
        <authorList>
            <person name="Eshaghi A."/>
            <person name="Li A."/>
            <person name="Shahinas D."/>
            <person name="Bahn P."/>
            <person name="Kus J.V."/>
            <person name="Patel S.N."/>
        </authorList>
    </citation>
    <scope>NUCLEOTIDE SEQUENCE [LARGE SCALE GENOMIC DNA]</scope>
    <source>
        <strain evidence="5 6">ON-56566</strain>
    </source>
</reference>
<name>A0A0B1Q6B0_9HYPH</name>
<gene>
    <name evidence="5" type="ORF">LA66_04695</name>
</gene>
<dbReference type="Pfam" id="PF09243">
    <property type="entry name" value="Rsm22"/>
    <property type="match status" value="1"/>
</dbReference>
<evidence type="ECO:0000313" key="5">
    <source>
        <dbReference type="EMBL" id="KHJ55924.1"/>
    </source>
</evidence>
<evidence type="ECO:0008006" key="7">
    <source>
        <dbReference type="Google" id="ProtNLM"/>
    </source>
</evidence>
<dbReference type="GO" id="GO:0051536">
    <property type="term" value="F:iron-sulfur cluster binding"/>
    <property type="evidence" value="ECO:0007669"/>
    <property type="project" value="UniProtKB-KW"/>
</dbReference>
<dbReference type="InterPro" id="IPR015324">
    <property type="entry name" value="Ribosomal_Rsm22-like"/>
</dbReference>
<dbReference type="Gene3D" id="3.40.50.150">
    <property type="entry name" value="Vaccinia Virus protein VP39"/>
    <property type="match status" value="1"/>
</dbReference>
<dbReference type="InterPro" id="IPR029063">
    <property type="entry name" value="SAM-dependent_MTases_sf"/>
</dbReference>
<accession>A0A0B1Q6B0</accession>
<dbReference type="InterPro" id="IPR052571">
    <property type="entry name" value="Mt_RNA_Methyltransferase"/>
</dbReference>
<sequence>MELPAPLRAALETVLEGHAVAGIAAAGSRLSARYRAEVLDGRLHLDTDEAARAYVATRLPATYAAIRRAMDLFQETLDPQTPGPETLLDVGAGPGTALWAAADAWPGLGAATMVEASGPIRRMGERLAEASGVTQRRWLDGRAGDLVEKTEPADLVTLAYVLDELREAERDQLVDVLWRKARRMLLIVEPGTPAGWRRILAARSRLLALGANLVAPCPHSKTCPLLGQDWCHFAVRLARSRVHRLAKGADAPFEDEKFIFLAAAREPAHISAARILAPPQPGSGKVRLKLCRPDGRADDVLMTRRDGDAFKAARRAMWGDALYV</sequence>
<evidence type="ECO:0000256" key="3">
    <source>
        <dbReference type="ARBA" id="ARBA00023004"/>
    </source>
</evidence>
<keyword evidence="3" id="KW-0408">Iron</keyword>
<dbReference type="GO" id="GO:0008168">
    <property type="term" value="F:methyltransferase activity"/>
    <property type="evidence" value="ECO:0007669"/>
    <property type="project" value="InterPro"/>
</dbReference>
<dbReference type="Proteomes" id="UP000030826">
    <property type="component" value="Unassembled WGS sequence"/>
</dbReference>
<dbReference type="GO" id="GO:0003735">
    <property type="term" value="F:structural constituent of ribosome"/>
    <property type="evidence" value="ECO:0007669"/>
    <property type="project" value="TreeGrafter"/>
</dbReference>
<dbReference type="EMBL" id="JRFJ01000001">
    <property type="protein sequence ID" value="KHJ55924.1"/>
    <property type="molecule type" value="Genomic_DNA"/>
</dbReference>
<dbReference type="OrthoDB" id="9799639at2"/>
<dbReference type="PANTHER" id="PTHR13184">
    <property type="entry name" value="37S RIBOSOMAL PROTEIN S22"/>
    <property type="match status" value="1"/>
</dbReference>
<keyword evidence="1" id="KW-0479">Metal-binding</keyword>
<dbReference type="GO" id="GO:0006412">
    <property type="term" value="P:translation"/>
    <property type="evidence" value="ECO:0007669"/>
    <property type="project" value="InterPro"/>
</dbReference>
<dbReference type="RefSeq" id="WP_039189045.1">
    <property type="nucleotide sequence ID" value="NZ_JRFJ01000001.1"/>
</dbReference>
<evidence type="ECO:0000256" key="2">
    <source>
        <dbReference type="ARBA" id="ARBA00022946"/>
    </source>
</evidence>
<evidence type="ECO:0000256" key="4">
    <source>
        <dbReference type="ARBA" id="ARBA00023014"/>
    </source>
</evidence>
<dbReference type="GO" id="GO:0046872">
    <property type="term" value="F:metal ion binding"/>
    <property type="evidence" value="ECO:0007669"/>
    <property type="project" value="UniProtKB-KW"/>
</dbReference>
<protein>
    <recommendedName>
        <fullName evidence="7">Methyltransferase type 11</fullName>
    </recommendedName>
</protein>
<comment type="caution">
    <text evidence="5">The sequence shown here is derived from an EMBL/GenBank/DDBJ whole genome shotgun (WGS) entry which is preliminary data.</text>
</comment>
<organism evidence="5 6">
    <name type="scientific">Aureimonas altamirensis</name>
    <dbReference type="NCBI Taxonomy" id="370622"/>
    <lineage>
        <taxon>Bacteria</taxon>
        <taxon>Pseudomonadati</taxon>
        <taxon>Pseudomonadota</taxon>
        <taxon>Alphaproteobacteria</taxon>
        <taxon>Hyphomicrobiales</taxon>
        <taxon>Aurantimonadaceae</taxon>
        <taxon>Aureimonas</taxon>
    </lineage>
</organism>
<keyword evidence="2" id="KW-0809">Transit peptide</keyword>